<comment type="caution">
    <text evidence="1">The sequence shown here is derived from an EMBL/GenBank/DDBJ whole genome shotgun (WGS) entry which is preliminary data.</text>
</comment>
<protein>
    <submittedName>
        <fullName evidence="1">Uncharacterized protein</fullName>
    </submittedName>
</protein>
<accession>A0A645AJ18</accession>
<dbReference type="AlphaFoldDB" id="A0A645AJ18"/>
<proteinExistence type="predicted"/>
<dbReference type="EMBL" id="VSSQ01013790">
    <property type="protein sequence ID" value="MPM52281.1"/>
    <property type="molecule type" value="Genomic_DNA"/>
</dbReference>
<gene>
    <name evidence="1" type="ORF">SDC9_99040</name>
</gene>
<organism evidence="1">
    <name type="scientific">bioreactor metagenome</name>
    <dbReference type="NCBI Taxonomy" id="1076179"/>
    <lineage>
        <taxon>unclassified sequences</taxon>
        <taxon>metagenomes</taxon>
        <taxon>ecological metagenomes</taxon>
    </lineage>
</organism>
<reference evidence="1" key="1">
    <citation type="submission" date="2019-08" db="EMBL/GenBank/DDBJ databases">
        <authorList>
            <person name="Kucharzyk K."/>
            <person name="Murdoch R.W."/>
            <person name="Higgins S."/>
            <person name="Loffler F."/>
        </authorList>
    </citation>
    <scope>NUCLEOTIDE SEQUENCE</scope>
</reference>
<name>A0A645AJ18_9ZZZZ</name>
<evidence type="ECO:0000313" key="1">
    <source>
        <dbReference type="EMBL" id="MPM52281.1"/>
    </source>
</evidence>
<sequence length="65" mass="7567">MKLYIVYALSLSDSIPFDDLCRQLQIVDGTKESLRPKNVGLLFFSENTSHRNQKYFTIEDNLPNE</sequence>